<feature type="signal peptide" evidence="1">
    <location>
        <begin position="1"/>
        <end position="20"/>
    </location>
</feature>
<comment type="caution">
    <text evidence="2">The sequence shown here is derived from an EMBL/GenBank/DDBJ whole genome shotgun (WGS) entry which is preliminary data.</text>
</comment>
<gene>
    <name evidence="2" type="ORF">H9982_05645</name>
</gene>
<reference evidence="2" key="2">
    <citation type="submission" date="2021-04" db="EMBL/GenBank/DDBJ databases">
        <authorList>
            <person name="Gilroy R."/>
        </authorList>
    </citation>
    <scope>NUCLEOTIDE SEQUENCE</scope>
    <source>
        <strain evidence="2">ChiHjej12B11-16260</strain>
    </source>
</reference>
<dbReference type="EMBL" id="DXFB01000148">
    <property type="protein sequence ID" value="HIX45684.1"/>
    <property type="molecule type" value="Genomic_DNA"/>
</dbReference>
<dbReference type="AlphaFoldDB" id="A0A9D2AQR2"/>
<dbReference type="Proteomes" id="UP000824246">
    <property type="component" value="Unassembled WGS sequence"/>
</dbReference>
<protein>
    <recommendedName>
        <fullName evidence="4">Outer membrane protein beta-barrel domain-containing protein</fullName>
    </recommendedName>
</protein>
<proteinExistence type="predicted"/>
<name>A0A9D2AQR2_9BACT</name>
<feature type="chain" id="PRO_5039225257" description="Outer membrane protein beta-barrel domain-containing protein" evidence="1">
    <location>
        <begin position="21"/>
        <end position="229"/>
    </location>
</feature>
<evidence type="ECO:0000313" key="3">
    <source>
        <dbReference type="Proteomes" id="UP000824246"/>
    </source>
</evidence>
<sequence>MRKWILPAIVVTLMTNAAWAQENTTASKGDFGTEISFNPFDQNGNTFSLDALKLRYFITDHDAVRLSLGFGITKETVKDEDTPDDYVNTISGDFSIDLGYERHFKVAKRLSLYAGGEVGFLSHYASGKGKTTIAGTTTTIDFKNITTVNGDRAYAAFTAGIFTGLDFYVYKGLYLGAELGLYMQTGKTLKAEAKTTVGDITNITKYNNTTTTTSCQFGVTPTIRLGWTF</sequence>
<reference evidence="2" key="1">
    <citation type="journal article" date="2021" name="PeerJ">
        <title>Extensive microbial diversity within the chicken gut microbiome revealed by metagenomics and culture.</title>
        <authorList>
            <person name="Gilroy R."/>
            <person name="Ravi A."/>
            <person name="Getino M."/>
            <person name="Pursley I."/>
            <person name="Horton D.L."/>
            <person name="Alikhan N.F."/>
            <person name="Baker D."/>
            <person name="Gharbi K."/>
            <person name="Hall N."/>
            <person name="Watson M."/>
            <person name="Adriaenssens E.M."/>
            <person name="Foster-Nyarko E."/>
            <person name="Jarju S."/>
            <person name="Secka A."/>
            <person name="Antonio M."/>
            <person name="Oren A."/>
            <person name="Chaudhuri R.R."/>
            <person name="La Ragione R."/>
            <person name="Hildebrand F."/>
            <person name="Pallen M.J."/>
        </authorList>
    </citation>
    <scope>NUCLEOTIDE SEQUENCE</scope>
    <source>
        <strain evidence="2">ChiHjej12B11-16260</strain>
    </source>
</reference>
<accession>A0A9D2AQR2</accession>
<evidence type="ECO:0000313" key="2">
    <source>
        <dbReference type="EMBL" id="HIX45684.1"/>
    </source>
</evidence>
<keyword evidence="1" id="KW-0732">Signal</keyword>
<organism evidence="2 3">
    <name type="scientific">Candidatus Barnesiella excrementipullorum</name>
    <dbReference type="NCBI Taxonomy" id="2838479"/>
    <lineage>
        <taxon>Bacteria</taxon>
        <taxon>Pseudomonadati</taxon>
        <taxon>Bacteroidota</taxon>
        <taxon>Bacteroidia</taxon>
        <taxon>Bacteroidales</taxon>
        <taxon>Barnesiellaceae</taxon>
        <taxon>Barnesiella</taxon>
    </lineage>
</organism>
<evidence type="ECO:0000256" key="1">
    <source>
        <dbReference type="SAM" id="SignalP"/>
    </source>
</evidence>
<evidence type="ECO:0008006" key="4">
    <source>
        <dbReference type="Google" id="ProtNLM"/>
    </source>
</evidence>